<keyword evidence="11" id="KW-1185">Reference proteome</keyword>
<evidence type="ECO:0000256" key="6">
    <source>
        <dbReference type="ARBA" id="ARBA00022694"/>
    </source>
</evidence>
<dbReference type="PANTHER" id="PTHR12133">
    <property type="entry name" value="TRNA (ADENINE(58)-N(1))-METHYLTRANSFERASE"/>
    <property type="match status" value="1"/>
</dbReference>
<protein>
    <recommendedName>
        <fullName evidence="2">tRNA (adenine(58)-N(1))-methyltransferase catalytic subunit TRM61</fullName>
        <ecNumber evidence="1">2.1.1.220</ecNumber>
    </recommendedName>
    <alternativeName>
        <fullName evidence="7">tRNA(m1A58)-methyltransferase subunit TRM61</fullName>
    </alternativeName>
</protein>
<organism evidence="10 11">
    <name type="scientific">Cercospora berteroae</name>
    <dbReference type="NCBI Taxonomy" id="357750"/>
    <lineage>
        <taxon>Eukaryota</taxon>
        <taxon>Fungi</taxon>
        <taxon>Dikarya</taxon>
        <taxon>Ascomycota</taxon>
        <taxon>Pezizomycotina</taxon>
        <taxon>Dothideomycetes</taxon>
        <taxon>Dothideomycetidae</taxon>
        <taxon>Mycosphaerellales</taxon>
        <taxon>Mycosphaerellaceae</taxon>
        <taxon>Cercospora</taxon>
    </lineage>
</organism>
<dbReference type="Pfam" id="PF08704">
    <property type="entry name" value="GCD14"/>
    <property type="match status" value="1"/>
</dbReference>
<keyword evidence="3" id="KW-0489">Methyltransferase</keyword>
<feature type="domain" description="tRNA (adenine(58)-N(1))-methyltransferase catalytic subunit TRM61 C-terminal" evidence="9">
    <location>
        <begin position="118"/>
        <end position="274"/>
    </location>
</feature>
<dbReference type="PROSITE" id="PS51620">
    <property type="entry name" value="SAM_TRM61"/>
    <property type="match status" value="1"/>
</dbReference>
<reference evidence="11" key="1">
    <citation type="journal article" date="2017" name="bioRxiv">
        <title>Conservation of a gene cluster reveals novel cercosporin biosynthetic mechanisms and extends production to the genus Colletotrichum.</title>
        <authorList>
            <person name="de Jonge R."/>
            <person name="Ebert M.K."/>
            <person name="Huitt-Roehl C.R."/>
            <person name="Pal P."/>
            <person name="Suttle J.C."/>
            <person name="Spanner R.E."/>
            <person name="Neubauer J.D."/>
            <person name="Jurick W.M.II."/>
            <person name="Stott K.A."/>
            <person name="Secor G.A."/>
            <person name="Thomma B.P.H.J."/>
            <person name="Van de Peer Y."/>
            <person name="Townsend C.A."/>
            <person name="Bolton M.D."/>
        </authorList>
    </citation>
    <scope>NUCLEOTIDE SEQUENCE [LARGE SCALE GENOMIC DNA]</scope>
    <source>
        <strain evidence="11">CBS538.71</strain>
    </source>
</reference>
<dbReference type="Gene3D" id="3.40.50.150">
    <property type="entry name" value="Vaccinia Virus protein VP39"/>
    <property type="match status" value="1"/>
</dbReference>
<evidence type="ECO:0000259" key="9">
    <source>
        <dbReference type="Pfam" id="PF08704"/>
    </source>
</evidence>
<keyword evidence="4" id="KW-0808">Transferase</keyword>
<sequence length="599" mass="67146">MRLLGSQSRALRLPRAVAPSSGRPFSDRPFQPDDRVLLRNKNDRTAPPILTRPLRPGRRVESHRGVVSHDDIIGRQVRDVVQAQTPRSSRGNVGAQYRLHHVTLDDYCRLTRRLVTPIYPSDANLIVSLLDLHSPHEDERIEILEAGTGHGALTMHLSRAIRGTGNACLHTIEVSPKFSAHAQEVVKGFRGGIYAENVNFHVGDVSEWVRKEQESRQSGGDPFLSHAFLDLPNADSHLQTIADAVKTDGSLIVFNPSITQIIQCATKVKEDGIQLDLDTVIELGLNGSSGGREWDVRFVRPRATLRKDHEQDLQEAQPSDEASPGAVDEDPDVLTSTPVEDATEMQKRSLCTMAATKSRKRRDAGKMADSRPASPATTSASNPKQRYELRSATRLAVRAPTGFLDIPAELRNHVYDMCLETYPNIKLHANQRVTSDCPLVRVNKQLRDEFMSRAAHRAPIVETLIKVFNFAHVIKFLNRLNDKAIQAFERPQNGSSLRSFVIRLQVSTKNDEGFEIEADTDELRRWLKRFEKPSKKGSKIDFTYVKLIDEWVNLGARKQFFIGMGLRSVWAWAGRWQGLAPPLAGPMLREGGKIYEALD</sequence>
<dbReference type="EC" id="2.1.1.220" evidence="1"/>
<dbReference type="EMBL" id="PNEN01000579">
    <property type="protein sequence ID" value="PPJ53345.1"/>
    <property type="molecule type" value="Genomic_DNA"/>
</dbReference>
<accession>A0A2S6C0T3</accession>
<dbReference type="PANTHER" id="PTHR12133:SF1">
    <property type="entry name" value="TRNA (ADENINE(58)-N(1))-METHYLTRANSFERASE, MITOCHONDRIAL"/>
    <property type="match status" value="1"/>
</dbReference>
<evidence type="ECO:0000256" key="8">
    <source>
        <dbReference type="SAM" id="MobiDB-lite"/>
    </source>
</evidence>
<dbReference type="CDD" id="cd02440">
    <property type="entry name" value="AdoMet_MTases"/>
    <property type="match status" value="1"/>
</dbReference>
<evidence type="ECO:0000313" key="11">
    <source>
        <dbReference type="Proteomes" id="UP000237631"/>
    </source>
</evidence>
<dbReference type="Gene3D" id="3.10.330.20">
    <property type="match status" value="1"/>
</dbReference>
<evidence type="ECO:0000256" key="1">
    <source>
        <dbReference type="ARBA" id="ARBA00012796"/>
    </source>
</evidence>
<evidence type="ECO:0000313" key="10">
    <source>
        <dbReference type="EMBL" id="PPJ53345.1"/>
    </source>
</evidence>
<name>A0A2S6C0T3_9PEZI</name>
<evidence type="ECO:0000256" key="7">
    <source>
        <dbReference type="ARBA" id="ARBA00033309"/>
    </source>
</evidence>
<dbReference type="InterPro" id="IPR029063">
    <property type="entry name" value="SAM-dependent_MTases_sf"/>
</dbReference>
<comment type="caution">
    <text evidence="10">The sequence shown here is derived from an EMBL/GenBank/DDBJ whole genome shotgun (WGS) entry which is preliminary data.</text>
</comment>
<evidence type="ECO:0000256" key="3">
    <source>
        <dbReference type="ARBA" id="ARBA00022603"/>
    </source>
</evidence>
<evidence type="ECO:0000256" key="2">
    <source>
        <dbReference type="ARBA" id="ARBA00015963"/>
    </source>
</evidence>
<dbReference type="GO" id="GO:0030488">
    <property type="term" value="P:tRNA methylation"/>
    <property type="evidence" value="ECO:0007669"/>
    <property type="project" value="InterPro"/>
</dbReference>
<dbReference type="GO" id="GO:0005739">
    <property type="term" value="C:mitochondrion"/>
    <property type="evidence" value="ECO:0007669"/>
    <property type="project" value="TreeGrafter"/>
</dbReference>
<evidence type="ECO:0000256" key="4">
    <source>
        <dbReference type="ARBA" id="ARBA00022679"/>
    </source>
</evidence>
<dbReference type="InterPro" id="IPR049470">
    <property type="entry name" value="TRM61_C"/>
</dbReference>
<dbReference type="OrthoDB" id="5585464at2759"/>
<evidence type="ECO:0000256" key="5">
    <source>
        <dbReference type="ARBA" id="ARBA00022691"/>
    </source>
</evidence>
<dbReference type="SUPFAM" id="SSF53335">
    <property type="entry name" value="S-adenosyl-L-methionine-dependent methyltransferases"/>
    <property type="match status" value="1"/>
</dbReference>
<dbReference type="STRING" id="357750.A0A2S6C0T3"/>
<dbReference type="GO" id="GO:0031515">
    <property type="term" value="C:tRNA (m1A) methyltransferase complex"/>
    <property type="evidence" value="ECO:0007669"/>
    <property type="project" value="InterPro"/>
</dbReference>
<dbReference type="Pfam" id="PF14801">
    <property type="entry name" value="TrmI-like_N"/>
    <property type="match status" value="1"/>
</dbReference>
<gene>
    <name evidence="10" type="ORF">CBER1_00933</name>
</gene>
<dbReference type="InterPro" id="IPR014816">
    <property type="entry name" value="tRNA_MeTrfase_Gcd14"/>
</dbReference>
<dbReference type="GO" id="GO:0160107">
    <property type="term" value="F:tRNA (adenine(58)-N1)-methyltransferase activity"/>
    <property type="evidence" value="ECO:0007669"/>
    <property type="project" value="UniProtKB-EC"/>
</dbReference>
<proteinExistence type="predicted"/>
<dbReference type="AlphaFoldDB" id="A0A2S6C0T3"/>
<keyword evidence="5" id="KW-0949">S-adenosyl-L-methionine</keyword>
<feature type="compositionally biased region" description="Low complexity" evidence="8">
    <location>
        <begin position="372"/>
        <end position="381"/>
    </location>
</feature>
<dbReference type="Proteomes" id="UP000237631">
    <property type="component" value="Unassembled WGS sequence"/>
</dbReference>
<feature type="region of interest" description="Disordered" evidence="8">
    <location>
        <begin position="305"/>
        <end position="387"/>
    </location>
</feature>
<keyword evidence="6" id="KW-0819">tRNA processing</keyword>